<dbReference type="Pfam" id="PF25390">
    <property type="entry name" value="WD40_RLD"/>
    <property type="match status" value="1"/>
</dbReference>
<dbReference type="PANTHER" id="PTHR22870:SF408">
    <property type="entry name" value="OS09G0560450 PROTEIN"/>
    <property type="match status" value="1"/>
</dbReference>
<organism evidence="4 5">
    <name type="scientific">Actinoplanes subglobosus</name>
    <dbReference type="NCBI Taxonomy" id="1547892"/>
    <lineage>
        <taxon>Bacteria</taxon>
        <taxon>Bacillati</taxon>
        <taxon>Actinomycetota</taxon>
        <taxon>Actinomycetes</taxon>
        <taxon>Micromonosporales</taxon>
        <taxon>Micromonosporaceae</taxon>
        <taxon>Actinoplanes</taxon>
    </lineage>
</organism>
<sequence>MRTGLTVVMMLGLVTGPVVAREPEKAGPVVSAGGDHTCAVDGDGRVWCWGDNERGQLGDGTQLDRSRPVPVVPPAGVSFSTVTAGDEHTCGIGNDATVYCWGWGGYGQIGNGTDGTFVDPMVMEAPAGVVYEQVTAGYLQTCAIGDDTRTYCTDDDNTDGYDPPEAVSLPEGVSLTAITAGHLHTCGIGDDSRTYCWGERGSLAAVDTPDGVTFTHLTAGKDHTCAIGSDRKTYCWVYGQTRPAAVNTPAGVTFTQVDAGDSSVCAIGSDTRTYCWGGGRSVPAVVETPDGVSFTHVDSGAGHTCATTGDGRIHCWGDGGKGQLGDGGRADRPRPVRVTLPPAPADPVPARPTADLFSGLLLSCMLDDRDRTFCWGYGWTGGLGNGGTVHRARPAAVDVPAGVTFERVAVGSYHTCAIGSDTKTYCWGEADNGRLGNGATADQTRPTTAVDTPGGVTFTALAAGGSHTCAIGSDTRTYCWGANFFGKLGNGAAPDQSRPSAVKAPAGVSFTRLTAGDYHTCAIGSDARTYCWGDTDAVGDGGTENRGEPVPVRTPSGVTFTQIDAGSYHTCGVGDDSRIYCWGDNNTGQLGDGSGQDRKLPVAVKAPAAVRFVAVTGGSAHTCGLSDDHRAFCWGQGFEGRLGDSTGEDRPLPVPVLAPAGVGFTKLEAGGFSTCGLGDDRKVYCWGTGNAGELGNSDWVPQLKPVPVSVPAGDAKADR</sequence>
<dbReference type="SUPFAM" id="SSF50985">
    <property type="entry name" value="RCC1/BLIP-II"/>
    <property type="match status" value="3"/>
</dbReference>
<protein>
    <recommendedName>
        <fullName evidence="3">RCC1-like domain-containing protein</fullName>
    </recommendedName>
</protein>
<dbReference type="RefSeq" id="WP_378069583.1">
    <property type="nucleotide sequence ID" value="NZ_JBHSBL010000019.1"/>
</dbReference>
<gene>
    <name evidence="4" type="ORF">ACFO0C_27505</name>
</gene>
<evidence type="ECO:0000256" key="2">
    <source>
        <dbReference type="SAM" id="SignalP"/>
    </source>
</evidence>
<proteinExistence type="predicted"/>
<reference evidence="5" key="1">
    <citation type="journal article" date="2019" name="Int. J. Syst. Evol. Microbiol.">
        <title>The Global Catalogue of Microorganisms (GCM) 10K type strain sequencing project: providing services to taxonomists for standard genome sequencing and annotation.</title>
        <authorList>
            <consortium name="The Broad Institute Genomics Platform"/>
            <consortium name="The Broad Institute Genome Sequencing Center for Infectious Disease"/>
            <person name="Wu L."/>
            <person name="Ma J."/>
        </authorList>
    </citation>
    <scope>NUCLEOTIDE SEQUENCE [LARGE SCALE GENOMIC DNA]</scope>
    <source>
        <strain evidence="5">TBRC 5832</strain>
    </source>
</reference>
<dbReference type="InterPro" id="IPR058923">
    <property type="entry name" value="RCC1-like_dom"/>
</dbReference>
<keyword evidence="1" id="KW-0677">Repeat</keyword>
<keyword evidence="5" id="KW-1185">Reference proteome</keyword>
<dbReference type="InterPro" id="IPR051210">
    <property type="entry name" value="Ub_ligase/GEF_domain"/>
</dbReference>
<evidence type="ECO:0000313" key="5">
    <source>
        <dbReference type="Proteomes" id="UP001595867"/>
    </source>
</evidence>
<accession>A0ABV8J0M1</accession>
<dbReference type="PRINTS" id="PR00633">
    <property type="entry name" value="RCCNDNSATION"/>
</dbReference>
<feature type="signal peptide" evidence="2">
    <location>
        <begin position="1"/>
        <end position="20"/>
    </location>
</feature>
<feature type="chain" id="PRO_5046949451" description="RCC1-like domain-containing protein" evidence="2">
    <location>
        <begin position="21"/>
        <end position="719"/>
    </location>
</feature>
<name>A0ABV8J0M1_9ACTN</name>
<comment type="caution">
    <text evidence="4">The sequence shown here is derived from an EMBL/GenBank/DDBJ whole genome shotgun (WGS) entry which is preliminary data.</text>
</comment>
<dbReference type="Proteomes" id="UP001595867">
    <property type="component" value="Unassembled WGS sequence"/>
</dbReference>
<dbReference type="InterPro" id="IPR000408">
    <property type="entry name" value="Reg_chr_condens"/>
</dbReference>
<dbReference type="PANTHER" id="PTHR22870">
    <property type="entry name" value="REGULATOR OF CHROMOSOME CONDENSATION"/>
    <property type="match status" value="1"/>
</dbReference>
<keyword evidence="2" id="KW-0732">Signal</keyword>
<evidence type="ECO:0000256" key="1">
    <source>
        <dbReference type="ARBA" id="ARBA00022737"/>
    </source>
</evidence>
<evidence type="ECO:0000259" key="3">
    <source>
        <dbReference type="Pfam" id="PF25390"/>
    </source>
</evidence>
<evidence type="ECO:0000313" key="4">
    <source>
        <dbReference type="EMBL" id="MFC4068693.1"/>
    </source>
</evidence>
<dbReference type="PROSITE" id="PS50012">
    <property type="entry name" value="RCC1_3"/>
    <property type="match status" value="9"/>
</dbReference>
<dbReference type="Gene3D" id="2.130.10.30">
    <property type="entry name" value="Regulator of chromosome condensation 1/beta-lactamase-inhibitor protein II"/>
    <property type="match status" value="4"/>
</dbReference>
<dbReference type="EMBL" id="JBHSBL010000019">
    <property type="protein sequence ID" value="MFC4068693.1"/>
    <property type="molecule type" value="Genomic_DNA"/>
</dbReference>
<feature type="domain" description="RCC1-like" evidence="3">
    <location>
        <begin position="453"/>
        <end position="709"/>
    </location>
</feature>
<dbReference type="Pfam" id="PF00415">
    <property type="entry name" value="RCC1"/>
    <property type="match status" value="3"/>
</dbReference>
<dbReference type="InterPro" id="IPR009091">
    <property type="entry name" value="RCC1/BLIP-II"/>
</dbReference>
<dbReference type="Pfam" id="PF13540">
    <property type="entry name" value="RCC1_2"/>
    <property type="match status" value="1"/>
</dbReference>